<protein>
    <submittedName>
        <fullName evidence="1">Uncharacterized protein</fullName>
    </submittedName>
</protein>
<dbReference type="Proteomes" id="UP000009183">
    <property type="component" value="Chromosome 16"/>
</dbReference>
<accession>F6I2Q6</accession>
<dbReference type="HOGENOM" id="CLU_3430166_0_0_1"/>
<keyword evidence="2" id="KW-1185">Reference proteome</keyword>
<reference evidence="2" key="1">
    <citation type="journal article" date="2007" name="Nature">
        <title>The grapevine genome sequence suggests ancestral hexaploidization in major angiosperm phyla.</title>
        <authorList>
            <consortium name="The French-Italian Public Consortium for Grapevine Genome Characterization."/>
            <person name="Jaillon O."/>
            <person name="Aury J.-M."/>
            <person name="Noel B."/>
            <person name="Policriti A."/>
            <person name="Clepet C."/>
            <person name="Casagrande A."/>
            <person name="Choisne N."/>
            <person name="Aubourg S."/>
            <person name="Vitulo N."/>
            <person name="Jubin C."/>
            <person name="Vezzi A."/>
            <person name="Legeai F."/>
            <person name="Hugueney P."/>
            <person name="Dasilva C."/>
            <person name="Horner D."/>
            <person name="Mica E."/>
            <person name="Jublot D."/>
            <person name="Poulain J."/>
            <person name="Bruyere C."/>
            <person name="Billault A."/>
            <person name="Segurens B."/>
            <person name="Gouyvenoux M."/>
            <person name="Ugarte E."/>
            <person name="Cattonaro F."/>
            <person name="Anthouard V."/>
            <person name="Vico V."/>
            <person name="Del Fabbro C."/>
            <person name="Alaux M."/>
            <person name="Di Gaspero G."/>
            <person name="Dumas V."/>
            <person name="Felice N."/>
            <person name="Paillard S."/>
            <person name="Juman I."/>
            <person name="Moroldo M."/>
            <person name="Scalabrin S."/>
            <person name="Canaguier A."/>
            <person name="Le Clainche I."/>
            <person name="Malacrida G."/>
            <person name="Durand E."/>
            <person name="Pesole G."/>
            <person name="Laucou V."/>
            <person name="Chatelet P."/>
            <person name="Merdinoglu D."/>
            <person name="Delledonne M."/>
            <person name="Pezzotti M."/>
            <person name="Lecharny A."/>
            <person name="Scarpelli C."/>
            <person name="Artiguenave F."/>
            <person name="Pe M.E."/>
            <person name="Valle G."/>
            <person name="Morgante M."/>
            <person name="Caboche M."/>
            <person name="Adam-Blondon A.-F."/>
            <person name="Weissenbach J."/>
            <person name="Quetier F."/>
            <person name="Wincker P."/>
        </authorList>
    </citation>
    <scope>NUCLEOTIDE SEQUENCE [LARGE SCALE GENOMIC DNA]</scope>
    <source>
        <strain evidence="2">cv. Pinot noir / PN40024</strain>
    </source>
</reference>
<dbReference type="AlphaFoldDB" id="F6I2Q6"/>
<dbReference type="InParanoid" id="F6I2Q6"/>
<evidence type="ECO:0000313" key="2">
    <source>
        <dbReference type="Proteomes" id="UP000009183"/>
    </source>
</evidence>
<gene>
    <name evidence="1" type="ordered locus">VIT_16s0013g01290</name>
</gene>
<evidence type="ECO:0000313" key="1">
    <source>
        <dbReference type="EMBL" id="CCB61223.1"/>
    </source>
</evidence>
<dbReference type="EMBL" id="FN596738">
    <property type="protein sequence ID" value="CCB61223.1"/>
    <property type="molecule type" value="Genomic_DNA"/>
</dbReference>
<proteinExistence type="predicted"/>
<sequence length="19" mass="2235">MAIWAWESNPQETRADDSK</sequence>
<organism evidence="1 2">
    <name type="scientific">Vitis vinifera</name>
    <name type="common">Grape</name>
    <dbReference type="NCBI Taxonomy" id="29760"/>
    <lineage>
        <taxon>Eukaryota</taxon>
        <taxon>Viridiplantae</taxon>
        <taxon>Streptophyta</taxon>
        <taxon>Embryophyta</taxon>
        <taxon>Tracheophyta</taxon>
        <taxon>Spermatophyta</taxon>
        <taxon>Magnoliopsida</taxon>
        <taxon>eudicotyledons</taxon>
        <taxon>Gunneridae</taxon>
        <taxon>Pentapetalae</taxon>
        <taxon>rosids</taxon>
        <taxon>Vitales</taxon>
        <taxon>Vitaceae</taxon>
        <taxon>Viteae</taxon>
        <taxon>Vitis</taxon>
    </lineage>
</organism>
<name>F6I2Q6_VITVI</name>